<dbReference type="PANTHER" id="PTHR46958:SF1">
    <property type="entry name" value="B-CELL RECEPTOR CD22"/>
    <property type="match status" value="1"/>
</dbReference>
<feature type="domain" description="Ig-like" evidence="3">
    <location>
        <begin position="340"/>
        <end position="422"/>
    </location>
</feature>
<dbReference type="SMART" id="SM00409">
    <property type="entry name" value="IG"/>
    <property type="match status" value="4"/>
</dbReference>
<reference evidence="4" key="1">
    <citation type="submission" date="2022-01" db="EMBL/GenBank/DDBJ databases">
        <authorList>
            <person name="King R."/>
        </authorList>
    </citation>
    <scope>NUCLEOTIDE SEQUENCE</scope>
</reference>
<keyword evidence="2" id="KW-0812">Transmembrane</keyword>
<accession>A0A9P0MLT2</accession>
<dbReference type="CDD" id="cd00096">
    <property type="entry name" value="Ig"/>
    <property type="match status" value="2"/>
</dbReference>
<dbReference type="PANTHER" id="PTHR46958">
    <property type="entry name" value="B-CELL RECEPTOR CD22"/>
    <property type="match status" value="1"/>
</dbReference>
<dbReference type="PROSITE" id="PS50835">
    <property type="entry name" value="IG_LIKE"/>
    <property type="match status" value="5"/>
</dbReference>
<dbReference type="GO" id="GO:0070062">
    <property type="term" value="C:extracellular exosome"/>
    <property type="evidence" value="ECO:0007669"/>
    <property type="project" value="TreeGrafter"/>
</dbReference>
<dbReference type="InterPro" id="IPR007110">
    <property type="entry name" value="Ig-like_dom"/>
</dbReference>
<dbReference type="Pfam" id="PF13895">
    <property type="entry name" value="Ig_2"/>
    <property type="match status" value="1"/>
</dbReference>
<evidence type="ECO:0000259" key="3">
    <source>
        <dbReference type="PROSITE" id="PS50835"/>
    </source>
</evidence>
<dbReference type="Gene3D" id="2.60.40.10">
    <property type="entry name" value="Immunoglobulins"/>
    <property type="match status" value="5"/>
</dbReference>
<dbReference type="InterPro" id="IPR036179">
    <property type="entry name" value="Ig-like_dom_sf"/>
</dbReference>
<feature type="transmembrane region" description="Helical" evidence="2">
    <location>
        <begin position="524"/>
        <end position="549"/>
    </location>
</feature>
<protein>
    <recommendedName>
        <fullName evidence="3">Ig-like domain-containing protein</fullName>
    </recommendedName>
</protein>
<keyword evidence="2" id="KW-0472">Membrane</keyword>
<feature type="region of interest" description="Disordered" evidence="1">
    <location>
        <begin position="795"/>
        <end position="847"/>
    </location>
</feature>
<feature type="domain" description="Ig-like" evidence="3">
    <location>
        <begin position="29"/>
        <end position="127"/>
    </location>
</feature>
<dbReference type="AlphaFoldDB" id="A0A9P0MLT2"/>
<evidence type="ECO:0000313" key="4">
    <source>
        <dbReference type="EMBL" id="CAH1396056.1"/>
    </source>
</evidence>
<dbReference type="GO" id="GO:0019903">
    <property type="term" value="F:protein phosphatase binding"/>
    <property type="evidence" value="ECO:0007669"/>
    <property type="project" value="TreeGrafter"/>
</dbReference>
<proteinExistence type="predicted"/>
<feature type="domain" description="Ig-like" evidence="3">
    <location>
        <begin position="221"/>
        <end position="332"/>
    </location>
</feature>
<evidence type="ECO:0000256" key="2">
    <source>
        <dbReference type="SAM" id="Phobius"/>
    </source>
</evidence>
<dbReference type="GO" id="GO:0042609">
    <property type="term" value="F:CD4 receptor binding"/>
    <property type="evidence" value="ECO:0007669"/>
    <property type="project" value="TreeGrafter"/>
</dbReference>
<feature type="compositionally biased region" description="Polar residues" evidence="1">
    <location>
        <begin position="796"/>
        <end position="827"/>
    </location>
</feature>
<feature type="region of interest" description="Disordered" evidence="1">
    <location>
        <begin position="647"/>
        <end position="737"/>
    </location>
</feature>
<dbReference type="InterPro" id="IPR003599">
    <property type="entry name" value="Ig_sub"/>
</dbReference>
<evidence type="ECO:0000256" key="1">
    <source>
        <dbReference type="SAM" id="MobiDB-lite"/>
    </source>
</evidence>
<feature type="domain" description="Ig-like" evidence="3">
    <location>
        <begin position="427"/>
        <end position="510"/>
    </location>
</feature>
<dbReference type="GO" id="GO:0050859">
    <property type="term" value="P:negative regulation of B cell receptor signaling pathway"/>
    <property type="evidence" value="ECO:0007669"/>
    <property type="project" value="TreeGrafter"/>
</dbReference>
<feature type="region of interest" description="Disordered" evidence="1">
    <location>
        <begin position="585"/>
        <end position="606"/>
    </location>
</feature>
<evidence type="ECO:0000313" key="5">
    <source>
        <dbReference type="Proteomes" id="UP001152798"/>
    </source>
</evidence>
<organism evidence="4 5">
    <name type="scientific">Nezara viridula</name>
    <name type="common">Southern green stink bug</name>
    <name type="synonym">Cimex viridulus</name>
    <dbReference type="NCBI Taxonomy" id="85310"/>
    <lineage>
        <taxon>Eukaryota</taxon>
        <taxon>Metazoa</taxon>
        <taxon>Ecdysozoa</taxon>
        <taxon>Arthropoda</taxon>
        <taxon>Hexapoda</taxon>
        <taxon>Insecta</taxon>
        <taxon>Pterygota</taxon>
        <taxon>Neoptera</taxon>
        <taxon>Paraneoptera</taxon>
        <taxon>Hemiptera</taxon>
        <taxon>Heteroptera</taxon>
        <taxon>Panheteroptera</taxon>
        <taxon>Pentatomomorpha</taxon>
        <taxon>Pentatomoidea</taxon>
        <taxon>Pentatomidae</taxon>
        <taxon>Pentatominae</taxon>
        <taxon>Nezara</taxon>
    </lineage>
</organism>
<gene>
    <name evidence="4" type="ORF">NEZAVI_LOCUS6196</name>
</gene>
<keyword evidence="5" id="KW-1185">Reference proteome</keyword>
<dbReference type="EMBL" id="OV725079">
    <property type="protein sequence ID" value="CAH1396056.1"/>
    <property type="molecule type" value="Genomic_DNA"/>
</dbReference>
<dbReference type="GO" id="GO:0055037">
    <property type="term" value="C:recycling endosome"/>
    <property type="evidence" value="ECO:0007669"/>
    <property type="project" value="TreeGrafter"/>
</dbReference>
<dbReference type="GO" id="GO:0033691">
    <property type="term" value="F:sialic acid binding"/>
    <property type="evidence" value="ECO:0007669"/>
    <property type="project" value="TreeGrafter"/>
</dbReference>
<dbReference type="OrthoDB" id="6106100at2759"/>
<feature type="compositionally biased region" description="Low complexity" evidence="1">
    <location>
        <begin position="718"/>
        <end position="730"/>
    </location>
</feature>
<feature type="domain" description="Ig-like" evidence="3">
    <location>
        <begin position="132"/>
        <end position="214"/>
    </location>
</feature>
<sequence>MGNYTCILENEVGAMASQNFVYVSIYFKPETSVRMNPASPVIASEDLDVTLFCQVEAGNPPVLTHVRWFLDGVILKELPDCSNTTFCDINPIQLFLEGITRNFHGNYSCMGKNEAGWGPRSPDSELIVYYPPSGAELNHTPDRVVKRGSMTLYCSVKDRGRPENTTYRWTRGNHPVMDVNSANWTIDPVTLEAETNFTCTAVNLGGESKPANLFIKVYAPPTFIVRLPPYFGKVMTSQQINVTCRVECSPICSIEWEKNGRRLETGPYSRYYVENIVIPPDTRTNDFESVQSTLIWNMTSWPGGQLDRIADNANYTCISTGNEVGSGVKSTTFFGVEYPPENLTVSNSIVNVIEGNVPEKVLCSAKAYPESSYQWRREGENEVIIKGNALILNFPILRKNGGNYYCEAYNRHGNNSQKTFINVLFKPECGIIKKEVDGKLSLECTVIANPQDVDFTWKIKNENETIEEHIEKGHLQSILTLETRVENFRTYLCFANNSVGVSIPCEMDVSGSMSWWTRLENENLIILLAVILFIILMVILICVVIIIVCRRKRAADKYNNTVELEDRENNIAMFVMNNYTLNPEGSCNNNNNNNNTSGSRSGHGRGKWPLRPGVLVHVNTNHSLLASSGQSGPLNESQESRATRIKNMFSPDQVDKIKTGTIPGVFSSRTGDPNAANKDNKNTSPNDALLPPESDKAFYENLPFHNMQNPPNKPSRPPSRLSSGYGSSRSQQKVPARKFLTVRPLGSRARHWPQFRSLRCSRTGGTTPVPAPRQFLPKPPLGRHLYQNVPVPIVPNTASQTSGDSVAQNPAENLNSTADISNPNQETETSEPKVDENQTSNCKIKEPYRPEFSDLDYADVDYRSYGPINYKAASIFAAQKKQEDEELL</sequence>
<dbReference type="Proteomes" id="UP001152798">
    <property type="component" value="Chromosome 3"/>
</dbReference>
<dbReference type="SUPFAM" id="SSF48726">
    <property type="entry name" value="Immunoglobulin"/>
    <property type="match status" value="4"/>
</dbReference>
<keyword evidence="2" id="KW-1133">Transmembrane helix</keyword>
<dbReference type="GO" id="GO:0005769">
    <property type="term" value="C:early endosome"/>
    <property type="evidence" value="ECO:0007669"/>
    <property type="project" value="TreeGrafter"/>
</dbReference>
<name>A0A9P0MLT2_NEZVI</name>
<dbReference type="GO" id="GO:0009897">
    <property type="term" value="C:external side of plasma membrane"/>
    <property type="evidence" value="ECO:0007669"/>
    <property type="project" value="TreeGrafter"/>
</dbReference>
<dbReference type="InterPro" id="IPR013783">
    <property type="entry name" value="Ig-like_fold"/>
</dbReference>